<feature type="domain" description="ATPase AAA-type core" evidence="1">
    <location>
        <begin position="52"/>
        <end position="374"/>
    </location>
</feature>
<protein>
    <submittedName>
        <fullName evidence="2">ATP-binding protein</fullName>
    </submittedName>
</protein>
<dbReference type="SUPFAM" id="SSF52540">
    <property type="entry name" value="P-loop containing nucleoside triphosphate hydrolases"/>
    <property type="match status" value="1"/>
</dbReference>
<proteinExistence type="predicted"/>
<dbReference type="Proteomes" id="UP000293162">
    <property type="component" value="Unassembled WGS sequence"/>
</dbReference>
<keyword evidence="2" id="KW-0547">Nucleotide-binding</keyword>
<dbReference type="PANTHER" id="PTHR40396:SF1">
    <property type="entry name" value="ATPASE AAA-TYPE CORE DOMAIN-CONTAINING PROTEIN"/>
    <property type="match status" value="1"/>
</dbReference>
<keyword evidence="2" id="KW-0067">ATP-binding</keyword>
<dbReference type="AlphaFoldDB" id="A0A4Q5LUE5"/>
<dbReference type="GO" id="GO:0005524">
    <property type="term" value="F:ATP binding"/>
    <property type="evidence" value="ECO:0007669"/>
    <property type="project" value="UniProtKB-KW"/>
</dbReference>
<evidence type="ECO:0000259" key="1">
    <source>
        <dbReference type="Pfam" id="PF13304"/>
    </source>
</evidence>
<gene>
    <name evidence="2" type="ORF">EWM59_22835</name>
</gene>
<sequence>MIIEFSVGNFRSIKDVQTLSMVAAPISSKYKELDEQNVFQATEKIRLVKTKAIYGANASGKSNIIKALKVFQQIILHSFKDENVVPESTDRFLLGEEKDLETPTFMQMIFIIDEVIYRYGFEYRNDCIISEWLYGRPAQKEVYYYVRDKNEIKFNDTKLKKISKLFNLSHNLLQKKSLILSMSHIFDSSILGSISAYVASMGIIYEIYRERAIQMVAPLLQYKESLDDISDILKFADTSIEKIEVFEVKNKDGREWLDLIQVKSLDENPFDIDIIHDILEGKRKFFISANHINRYRNNMVEQLDFEYHESEGTKKLLELSISILNSIQNGIPLIIDEFDSRFHPIISQRIVDLYNKNSSRAQFIFTTHDTNLLNAKLLRRDQIAFVEKDKYGASHLYDLVEFKGVRNDASFEKDYLDGRYGAIPFVGDFESIFNK</sequence>
<organism evidence="2 3">
    <name type="scientific">Emticicia agri</name>
    <dbReference type="NCBI Taxonomy" id="2492393"/>
    <lineage>
        <taxon>Bacteria</taxon>
        <taxon>Pseudomonadati</taxon>
        <taxon>Bacteroidota</taxon>
        <taxon>Cytophagia</taxon>
        <taxon>Cytophagales</taxon>
        <taxon>Leadbetterellaceae</taxon>
        <taxon>Emticicia</taxon>
    </lineage>
</organism>
<dbReference type="OrthoDB" id="9809324at2"/>
<evidence type="ECO:0000313" key="2">
    <source>
        <dbReference type="EMBL" id="RYU93291.1"/>
    </source>
</evidence>
<dbReference type="InterPro" id="IPR003959">
    <property type="entry name" value="ATPase_AAA_core"/>
</dbReference>
<accession>A0A4Q5LUE5</accession>
<keyword evidence="3" id="KW-1185">Reference proteome</keyword>
<comment type="caution">
    <text evidence="2">The sequence shown here is derived from an EMBL/GenBank/DDBJ whole genome shotgun (WGS) entry which is preliminary data.</text>
</comment>
<dbReference type="InterPro" id="IPR027417">
    <property type="entry name" value="P-loop_NTPase"/>
</dbReference>
<dbReference type="Gene3D" id="3.40.50.300">
    <property type="entry name" value="P-loop containing nucleotide triphosphate hydrolases"/>
    <property type="match status" value="1"/>
</dbReference>
<name>A0A4Q5LUE5_9BACT</name>
<dbReference type="RefSeq" id="WP_130023572.1">
    <property type="nucleotide sequence ID" value="NZ_SEWF01000049.1"/>
</dbReference>
<dbReference type="EMBL" id="SEWF01000049">
    <property type="protein sequence ID" value="RYU93291.1"/>
    <property type="molecule type" value="Genomic_DNA"/>
</dbReference>
<dbReference type="Pfam" id="PF13304">
    <property type="entry name" value="AAA_21"/>
    <property type="match status" value="1"/>
</dbReference>
<dbReference type="PANTHER" id="PTHR40396">
    <property type="entry name" value="ATPASE-LIKE PROTEIN"/>
    <property type="match status" value="1"/>
</dbReference>
<evidence type="ECO:0000313" key="3">
    <source>
        <dbReference type="Proteomes" id="UP000293162"/>
    </source>
</evidence>
<dbReference type="GO" id="GO:0016887">
    <property type="term" value="F:ATP hydrolysis activity"/>
    <property type="evidence" value="ECO:0007669"/>
    <property type="project" value="InterPro"/>
</dbReference>
<reference evidence="2 3" key="1">
    <citation type="submission" date="2019-02" db="EMBL/GenBank/DDBJ databases">
        <title>Bacterial novel species Emticicia sp. 17J42-9 isolated from soil.</title>
        <authorList>
            <person name="Jung H.-Y."/>
        </authorList>
    </citation>
    <scope>NUCLEOTIDE SEQUENCE [LARGE SCALE GENOMIC DNA]</scope>
    <source>
        <strain evidence="2 3">17J42-9</strain>
    </source>
</reference>